<keyword evidence="2 6" id="KW-1003">Cell membrane</keyword>
<feature type="transmembrane region" description="Helical" evidence="6">
    <location>
        <begin position="203"/>
        <end position="222"/>
    </location>
</feature>
<evidence type="ECO:0000256" key="1">
    <source>
        <dbReference type="ARBA" id="ARBA00004651"/>
    </source>
</evidence>
<protein>
    <recommendedName>
        <fullName evidence="6">TVP38/TMEM64 family membrane protein</fullName>
    </recommendedName>
</protein>
<evidence type="ECO:0000256" key="6">
    <source>
        <dbReference type="RuleBase" id="RU366058"/>
    </source>
</evidence>
<dbReference type="EMBL" id="JALBUR010000015">
    <property type="protein sequence ID" value="MDX8419833.1"/>
    <property type="molecule type" value="Genomic_DNA"/>
</dbReference>
<dbReference type="InterPro" id="IPR032816">
    <property type="entry name" value="VTT_dom"/>
</dbReference>
<dbReference type="AlphaFoldDB" id="A0AB35U2X5"/>
<feature type="transmembrane region" description="Helical" evidence="6">
    <location>
        <begin position="176"/>
        <end position="197"/>
    </location>
</feature>
<feature type="transmembrane region" description="Helical" evidence="6">
    <location>
        <begin position="61"/>
        <end position="89"/>
    </location>
</feature>
<reference evidence="8 9" key="1">
    <citation type="submission" date="2022-03" db="EMBL/GenBank/DDBJ databases">
        <title>Novel taxa within the pig intestine.</title>
        <authorList>
            <person name="Wylensek D."/>
            <person name="Bishof K."/>
            <person name="Afrizal A."/>
            <person name="Clavel T."/>
        </authorList>
    </citation>
    <scope>NUCLEOTIDE SEQUENCE [LARGE SCALE GENOMIC DNA]</scope>
    <source>
        <strain evidence="8 9">CLA-KB-P133</strain>
    </source>
</reference>
<dbReference type="PANTHER" id="PTHR12677:SF49">
    <property type="entry name" value="TVP38_TMEM64 FAMILY MEMBRANE PROTEIN"/>
    <property type="match status" value="1"/>
</dbReference>
<proteinExistence type="inferred from homology"/>
<keyword evidence="9" id="KW-1185">Reference proteome</keyword>
<feature type="transmembrane region" description="Helical" evidence="6">
    <location>
        <begin position="96"/>
        <end position="115"/>
    </location>
</feature>
<dbReference type="Proteomes" id="UP001286174">
    <property type="component" value="Unassembled WGS sequence"/>
</dbReference>
<feature type="transmembrane region" description="Helical" evidence="6">
    <location>
        <begin position="145"/>
        <end position="164"/>
    </location>
</feature>
<keyword evidence="4 6" id="KW-1133">Transmembrane helix</keyword>
<feature type="domain" description="VTT" evidence="7">
    <location>
        <begin position="78"/>
        <end position="196"/>
    </location>
</feature>
<comment type="caution">
    <text evidence="8">The sequence shown here is derived from an EMBL/GenBank/DDBJ whole genome shotgun (WGS) entry which is preliminary data.</text>
</comment>
<evidence type="ECO:0000256" key="4">
    <source>
        <dbReference type="ARBA" id="ARBA00022989"/>
    </source>
</evidence>
<dbReference type="GO" id="GO:0005886">
    <property type="term" value="C:plasma membrane"/>
    <property type="evidence" value="ECO:0007669"/>
    <property type="project" value="UniProtKB-SubCell"/>
</dbReference>
<feature type="transmembrane region" description="Helical" evidence="6">
    <location>
        <begin position="12"/>
        <end position="41"/>
    </location>
</feature>
<evidence type="ECO:0000256" key="3">
    <source>
        <dbReference type="ARBA" id="ARBA00022692"/>
    </source>
</evidence>
<name>A0AB35U2X5_9FIRM</name>
<evidence type="ECO:0000313" key="8">
    <source>
        <dbReference type="EMBL" id="MDX8419833.1"/>
    </source>
</evidence>
<evidence type="ECO:0000313" key="9">
    <source>
        <dbReference type="Proteomes" id="UP001286174"/>
    </source>
</evidence>
<organism evidence="8 9">
    <name type="scientific">Grylomicrobium aquisgranensis</name>
    <dbReference type="NCBI Taxonomy" id="2926318"/>
    <lineage>
        <taxon>Bacteria</taxon>
        <taxon>Bacillati</taxon>
        <taxon>Bacillota</taxon>
        <taxon>Erysipelotrichia</taxon>
        <taxon>Erysipelotrichales</taxon>
        <taxon>Erysipelotrichaceae</taxon>
        <taxon>Grylomicrobium</taxon>
    </lineage>
</organism>
<dbReference type="InterPro" id="IPR015414">
    <property type="entry name" value="TMEM64"/>
</dbReference>
<evidence type="ECO:0000259" key="7">
    <source>
        <dbReference type="Pfam" id="PF09335"/>
    </source>
</evidence>
<comment type="similarity">
    <text evidence="6">Belongs to the TVP38/TMEM64 family.</text>
</comment>
<keyword evidence="3 6" id="KW-0812">Transmembrane</keyword>
<keyword evidence="5 6" id="KW-0472">Membrane</keyword>
<comment type="subcellular location">
    <subcellularLocation>
        <location evidence="1 6">Cell membrane</location>
        <topology evidence="1 6">Multi-pass membrane protein</topology>
    </subcellularLocation>
</comment>
<accession>A0AB35U2X5</accession>
<gene>
    <name evidence="8" type="ORF">MOZ60_06965</name>
</gene>
<sequence length="239" mass="26830">MNKKKLSKIWPVIAIIGVMVLTIWLIYHFFGDFFATLFTILRNGDQAELTAYLNSQNEASGLLSIFLLTILQVVSIFFPGMVIHIVAGVIYGWWKAFLACYAGFVAGNVLVFIFARKFGSALQSAFNVEKRAGWITSKINSTKPAFIFALACMIPGIPNGFIPYFAARTDIRAGQYAMAVAVSSWIQILCNCFAGHFLIRGEYFYMVMAIILQIVIILIAIWKRDWFLGKGRRNPQKAS</sequence>
<dbReference type="PANTHER" id="PTHR12677">
    <property type="entry name" value="GOLGI APPARATUS MEMBRANE PROTEIN TVP38-RELATED"/>
    <property type="match status" value="1"/>
</dbReference>
<evidence type="ECO:0000256" key="5">
    <source>
        <dbReference type="ARBA" id="ARBA00023136"/>
    </source>
</evidence>
<dbReference type="RefSeq" id="WP_167836203.1">
    <property type="nucleotide sequence ID" value="NZ_JALBUR010000015.1"/>
</dbReference>
<evidence type="ECO:0000256" key="2">
    <source>
        <dbReference type="ARBA" id="ARBA00022475"/>
    </source>
</evidence>
<dbReference type="Pfam" id="PF09335">
    <property type="entry name" value="VTT_dom"/>
    <property type="match status" value="1"/>
</dbReference>